<protein>
    <submittedName>
        <fullName evidence="1">Uncharacterized protein</fullName>
    </submittedName>
</protein>
<gene>
    <name evidence="1" type="ORF">GCM10007088_16220</name>
</gene>
<evidence type="ECO:0000313" key="1">
    <source>
        <dbReference type="EMBL" id="GGM58048.1"/>
    </source>
</evidence>
<keyword evidence="2" id="KW-1185">Reference proteome</keyword>
<evidence type="ECO:0000313" key="2">
    <source>
        <dbReference type="Proteomes" id="UP000653477"/>
    </source>
</evidence>
<proteinExistence type="predicted"/>
<dbReference type="Proteomes" id="UP000653477">
    <property type="component" value="Unassembled WGS sequence"/>
</dbReference>
<comment type="caution">
    <text evidence="1">The sequence shown here is derived from an EMBL/GenBank/DDBJ whole genome shotgun (WGS) entry which is preliminary data.</text>
</comment>
<accession>A0ABQ2H8B5</accession>
<dbReference type="EMBL" id="BMPU01000006">
    <property type="protein sequence ID" value="GGM58048.1"/>
    <property type="molecule type" value="Genomic_DNA"/>
</dbReference>
<reference evidence="2" key="1">
    <citation type="journal article" date="2019" name="Int. J. Syst. Evol. Microbiol.">
        <title>The Global Catalogue of Microorganisms (GCM) 10K type strain sequencing project: providing services to taxonomists for standard genome sequencing and annotation.</title>
        <authorList>
            <consortium name="The Broad Institute Genomics Platform"/>
            <consortium name="The Broad Institute Genome Sequencing Center for Infectious Disease"/>
            <person name="Wu L."/>
            <person name="Ma J."/>
        </authorList>
    </citation>
    <scope>NUCLEOTIDE SEQUENCE [LARGE SCALE GENOMIC DNA]</scope>
    <source>
        <strain evidence="2">JCM 30531</strain>
    </source>
</reference>
<sequence length="50" mass="5602">MLARPPAKAIYRPPTSIFRPAYLTFFTPPKHLYHSASQGNHATHLAANEI</sequence>
<name>A0ABQ2H8B5_9PORP</name>
<organism evidence="1 2">
    <name type="scientific">Porphyromonas pasteri</name>
    <dbReference type="NCBI Taxonomy" id="1583331"/>
    <lineage>
        <taxon>Bacteria</taxon>
        <taxon>Pseudomonadati</taxon>
        <taxon>Bacteroidota</taxon>
        <taxon>Bacteroidia</taxon>
        <taxon>Bacteroidales</taxon>
        <taxon>Porphyromonadaceae</taxon>
        <taxon>Porphyromonas</taxon>
    </lineage>
</organism>